<gene>
    <name evidence="7" type="ORF">EYH15_05440</name>
    <name evidence="8" type="ORF">EYH21_02545</name>
</gene>
<comment type="caution">
    <text evidence="7">The sequence shown here is derived from an EMBL/GenBank/DDBJ whole genome shotgun (WGS) entry which is preliminary data.</text>
</comment>
<accession>A0A832ZCA0</accession>
<evidence type="ECO:0000256" key="1">
    <source>
        <dbReference type="ARBA" id="ARBA00007787"/>
    </source>
</evidence>
<keyword evidence="3 5" id="KW-0676">Redox-active center</keyword>
<evidence type="ECO:0000313" key="7">
    <source>
        <dbReference type="EMBL" id="HIP84915.1"/>
    </source>
</evidence>
<evidence type="ECO:0000259" key="6">
    <source>
        <dbReference type="Pfam" id="PF13192"/>
    </source>
</evidence>
<evidence type="ECO:0000256" key="3">
    <source>
        <dbReference type="PIRNR" id="PIRNR037031"/>
    </source>
</evidence>
<organism evidence="7 9">
    <name type="scientific">Methanothermococcus okinawensis</name>
    <dbReference type="NCBI Taxonomy" id="155863"/>
    <lineage>
        <taxon>Archaea</taxon>
        <taxon>Methanobacteriati</taxon>
        <taxon>Methanobacteriota</taxon>
        <taxon>Methanomada group</taxon>
        <taxon>Methanococci</taxon>
        <taxon>Methanococcales</taxon>
        <taxon>Methanococcaceae</taxon>
        <taxon>Methanothermococcus</taxon>
    </lineage>
</organism>
<feature type="active site" description="Nucleophile" evidence="4">
    <location>
        <position position="13"/>
    </location>
</feature>
<keyword evidence="5" id="KW-1015">Disulfide bond</keyword>
<keyword evidence="2 3" id="KW-0249">Electron transport</keyword>
<sequence>MIIKVLGTGCPKCKKTYENVKRAVEELGIDAEIQKIEDIEEISEWVMLTPGVVFDDVVVFEGKIPTVEEIKKELIDYLKIKN</sequence>
<proteinExistence type="inferred from homology"/>
<dbReference type="PANTHER" id="PTHR36450:SF1">
    <property type="entry name" value="THIOREDOXIN"/>
    <property type="match status" value="1"/>
</dbReference>
<dbReference type="PIRSF" id="PIRSF037031">
    <property type="entry name" value="Redox_disulphide_2"/>
    <property type="match status" value="1"/>
</dbReference>
<dbReference type="InterPro" id="IPR036249">
    <property type="entry name" value="Thioredoxin-like_sf"/>
</dbReference>
<dbReference type="Proteomes" id="UP000643554">
    <property type="component" value="Unassembled WGS sequence"/>
</dbReference>
<comment type="similarity">
    <text evidence="1 3">Belongs to the glutaredoxin family.</text>
</comment>
<dbReference type="InterPro" id="IPR012336">
    <property type="entry name" value="Thioredoxin-like_fold"/>
</dbReference>
<dbReference type="EMBL" id="DQUI01000087">
    <property type="protein sequence ID" value="HIP84915.1"/>
    <property type="molecule type" value="Genomic_DNA"/>
</dbReference>
<dbReference type="NCBIfam" id="TIGR00412">
    <property type="entry name" value="redox_disulf_2"/>
    <property type="match status" value="1"/>
</dbReference>
<dbReference type="InterPro" id="IPR005243">
    <property type="entry name" value="THIRX-like_proc"/>
</dbReference>
<comment type="function">
    <text evidence="3">Does not function as a glutathione-disulfide oxidoreductase in the presence of glutathione and glutathione reductase. Has low thioredoxin activity in vitro.</text>
</comment>
<name>A0A832ZCA0_9EURY</name>
<reference evidence="7" key="1">
    <citation type="journal article" date="2020" name="ISME J.">
        <title>Gammaproteobacteria mediating utilization of methyl-, sulfur- and petroleum organic compounds in deep ocean hydrothermal plumes.</title>
        <authorList>
            <person name="Zhou Z."/>
            <person name="Liu Y."/>
            <person name="Pan J."/>
            <person name="Cron B.R."/>
            <person name="Toner B.M."/>
            <person name="Anantharaman K."/>
            <person name="Breier J.A."/>
            <person name="Dick G.J."/>
            <person name="Li M."/>
        </authorList>
    </citation>
    <scope>NUCLEOTIDE SEQUENCE</scope>
    <source>
        <strain evidence="7">SZUA-1453</strain>
        <strain evidence="8">SZUA-1471</strain>
    </source>
</reference>
<dbReference type="Gene3D" id="3.40.30.10">
    <property type="entry name" value="Glutaredoxin"/>
    <property type="match status" value="1"/>
</dbReference>
<keyword evidence="3" id="KW-0813">Transport</keyword>
<feature type="domain" description="Thioredoxin-like fold" evidence="6">
    <location>
        <begin position="1"/>
        <end position="72"/>
    </location>
</feature>
<dbReference type="SUPFAM" id="SSF52833">
    <property type="entry name" value="Thioredoxin-like"/>
    <property type="match status" value="1"/>
</dbReference>
<dbReference type="Pfam" id="PF13192">
    <property type="entry name" value="Thioredoxin_3"/>
    <property type="match status" value="1"/>
</dbReference>
<evidence type="ECO:0000256" key="5">
    <source>
        <dbReference type="PIRSR" id="PIRSR037031-51"/>
    </source>
</evidence>
<evidence type="ECO:0000313" key="8">
    <source>
        <dbReference type="EMBL" id="HIP91162.1"/>
    </source>
</evidence>
<dbReference type="PANTHER" id="PTHR36450">
    <property type="entry name" value="THIOREDOXIN"/>
    <property type="match status" value="1"/>
</dbReference>
<feature type="active site" description="Nucleophile" evidence="4">
    <location>
        <position position="10"/>
    </location>
</feature>
<evidence type="ECO:0000256" key="4">
    <source>
        <dbReference type="PIRSR" id="PIRSR037031-50"/>
    </source>
</evidence>
<dbReference type="EMBL" id="DQUO01000025">
    <property type="protein sequence ID" value="HIP91162.1"/>
    <property type="molecule type" value="Genomic_DNA"/>
</dbReference>
<feature type="disulfide bond" description="Redox-active" evidence="5">
    <location>
        <begin position="10"/>
        <end position="13"/>
    </location>
</feature>
<evidence type="ECO:0000313" key="9">
    <source>
        <dbReference type="Proteomes" id="UP000643554"/>
    </source>
</evidence>
<dbReference type="AlphaFoldDB" id="A0A832ZCA0"/>
<evidence type="ECO:0000256" key="2">
    <source>
        <dbReference type="ARBA" id="ARBA00022982"/>
    </source>
</evidence>
<protein>
    <recommendedName>
        <fullName evidence="3">Thioredoxin</fullName>
    </recommendedName>
</protein>
<dbReference type="Proteomes" id="UP000618343">
    <property type="component" value="Unassembled WGS sequence"/>
</dbReference>